<evidence type="ECO:0000313" key="7">
    <source>
        <dbReference type="EMBL" id="KAF9064145.1"/>
    </source>
</evidence>
<evidence type="ECO:0008006" key="9">
    <source>
        <dbReference type="Google" id="ProtNLM"/>
    </source>
</evidence>
<feature type="transmembrane region" description="Helical" evidence="6">
    <location>
        <begin position="150"/>
        <end position="177"/>
    </location>
</feature>
<accession>A0A9P5PLH3</accession>
<feature type="compositionally biased region" description="Polar residues" evidence="5">
    <location>
        <begin position="1"/>
        <end position="10"/>
    </location>
</feature>
<evidence type="ECO:0000256" key="1">
    <source>
        <dbReference type="ARBA" id="ARBA00004167"/>
    </source>
</evidence>
<evidence type="ECO:0000256" key="2">
    <source>
        <dbReference type="ARBA" id="ARBA00022692"/>
    </source>
</evidence>
<keyword evidence="3 6" id="KW-1133">Transmembrane helix</keyword>
<dbReference type="PANTHER" id="PTHR15549">
    <property type="entry name" value="PAIRED IMMUNOGLOBULIN-LIKE TYPE 2 RECEPTOR"/>
    <property type="match status" value="1"/>
</dbReference>
<reference evidence="7" key="1">
    <citation type="submission" date="2020-11" db="EMBL/GenBank/DDBJ databases">
        <authorList>
            <consortium name="DOE Joint Genome Institute"/>
            <person name="Ahrendt S."/>
            <person name="Riley R."/>
            <person name="Andreopoulos W."/>
            <person name="Labutti K."/>
            <person name="Pangilinan J."/>
            <person name="Ruiz-Duenas F.J."/>
            <person name="Barrasa J.M."/>
            <person name="Sanchez-Garcia M."/>
            <person name="Camarero S."/>
            <person name="Miyauchi S."/>
            <person name="Serrano A."/>
            <person name="Linde D."/>
            <person name="Babiker R."/>
            <person name="Drula E."/>
            <person name="Ayuso-Fernandez I."/>
            <person name="Pacheco R."/>
            <person name="Padilla G."/>
            <person name="Ferreira P."/>
            <person name="Barriuso J."/>
            <person name="Kellner H."/>
            <person name="Castanera R."/>
            <person name="Alfaro M."/>
            <person name="Ramirez L."/>
            <person name="Pisabarro A.G."/>
            <person name="Kuo A."/>
            <person name="Tritt A."/>
            <person name="Lipzen A."/>
            <person name="He G."/>
            <person name="Yan M."/>
            <person name="Ng V."/>
            <person name="Cullen D."/>
            <person name="Martin F."/>
            <person name="Rosso M.-N."/>
            <person name="Henrissat B."/>
            <person name="Hibbett D."/>
            <person name="Martinez A.T."/>
            <person name="Grigoriev I.V."/>
        </authorList>
    </citation>
    <scope>NUCLEOTIDE SEQUENCE</scope>
    <source>
        <strain evidence="7">AH 40177</strain>
    </source>
</reference>
<feature type="compositionally biased region" description="Basic and acidic residues" evidence="5">
    <location>
        <begin position="274"/>
        <end position="285"/>
    </location>
</feature>
<protein>
    <recommendedName>
        <fullName evidence="9">Mid2 domain-containing protein</fullName>
    </recommendedName>
</protein>
<evidence type="ECO:0000256" key="4">
    <source>
        <dbReference type="ARBA" id="ARBA00023136"/>
    </source>
</evidence>
<keyword evidence="2 6" id="KW-0812">Transmembrane</keyword>
<dbReference type="AlphaFoldDB" id="A0A9P5PLH3"/>
<feature type="compositionally biased region" description="Low complexity" evidence="5">
    <location>
        <begin position="41"/>
        <end position="114"/>
    </location>
</feature>
<evidence type="ECO:0000256" key="3">
    <source>
        <dbReference type="ARBA" id="ARBA00022989"/>
    </source>
</evidence>
<feature type="region of interest" description="Disordered" evidence="5">
    <location>
        <begin position="1"/>
        <end position="145"/>
    </location>
</feature>
<gene>
    <name evidence="7" type="ORF">BDP27DRAFT_1450911</name>
</gene>
<comment type="subcellular location">
    <subcellularLocation>
        <location evidence="1">Membrane</location>
        <topology evidence="1">Single-pass membrane protein</topology>
    </subcellularLocation>
</comment>
<dbReference type="InterPro" id="IPR051694">
    <property type="entry name" value="Immunoregulatory_rcpt-like"/>
</dbReference>
<feature type="compositionally biased region" description="Polar residues" evidence="5">
    <location>
        <begin position="121"/>
        <end position="131"/>
    </location>
</feature>
<sequence>MTSSTFSSILTPVKPIPPTTPVPTVKPAATASPTQTPPTQTPITEAISTSSSTTTSSSSHGSTTTTSTSSATTGINSSTSSSSSNTTTISTSTSSSSTTNSSTTASTVTSLSTNKIPAPSSLISNGSQTARSTAPAHSSHNASSPINHSLSAGIIAGAVIGALFVLAAGIGIFMIVYRRRRRRRLGSLGRISPVEQDMKRKYGLGTSDVDIIPSGIMSQPRERGHPIQTNHTHIPQAEAAAISTSENPEPNLLSLSGSPLPPASTQNQDNADQDDVRTQMERMER</sequence>
<keyword evidence="4 6" id="KW-0472">Membrane</keyword>
<evidence type="ECO:0000256" key="6">
    <source>
        <dbReference type="SAM" id="Phobius"/>
    </source>
</evidence>
<name>A0A9P5PLH3_9AGAR</name>
<organism evidence="7 8">
    <name type="scientific">Rhodocollybia butyracea</name>
    <dbReference type="NCBI Taxonomy" id="206335"/>
    <lineage>
        <taxon>Eukaryota</taxon>
        <taxon>Fungi</taxon>
        <taxon>Dikarya</taxon>
        <taxon>Basidiomycota</taxon>
        <taxon>Agaricomycotina</taxon>
        <taxon>Agaricomycetes</taxon>
        <taxon>Agaricomycetidae</taxon>
        <taxon>Agaricales</taxon>
        <taxon>Marasmiineae</taxon>
        <taxon>Omphalotaceae</taxon>
        <taxon>Rhodocollybia</taxon>
    </lineage>
</organism>
<dbReference type="EMBL" id="JADNRY010000130">
    <property type="protein sequence ID" value="KAF9064145.1"/>
    <property type="molecule type" value="Genomic_DNA"/>
</dbReference>
<dbReference type="GO" id="GO:0016020">
    <property type="term" value="C:membrane"/>
    <property type="evidence" value="ECO:0007669"/>
    <property type="project" value="UniProtKB-SubCell"/>
</dbReference>
<feature type="compositionally biased region" description="Low complexity" evidence="5">
    <location>
        <begin position="22"/>
        <end position="34"/>
    </location>
</feature>
<keyword evidence="8" id="KW-1185">Reference proteome</keyword>
<feature type="region of interest" description="Disordered" evidence="5">
    <location>
        <begin position="241"/>
        <end position="285"/>
    </location>
</feature>
<evidence type="ECO:0000256" key="5">
    <source>
        <dbReference type="SAM" id="MobiDB-lite"/>
    </source>
</evidence>
<dbReference type="GO" id="GO:0071944">
    <property type="term" value="C:cell periphery"/>
    <property type="evidence" value="ECO:0007669"/>
    <property type="project" value="UniProtKB-ARBA"/>
</dbReference>
<proteinExistence type="predicted"/>
<evidence type="ECO:0000313" key="8">
    <source>
        <dbReference type="Proteomes" id="UP000772434"/>
    </source>
</evidence>
<comment type="caution">
    <text evidence="7">The sequence shown here is derived from an EMBL/GenBank/DDBJ whole genome shotgun (WGS) entry which is preliminary data.</text>
</comment>
<dbReference type="Proteomes" id="UP000772434">
    <property type="component" value="Unassembled WGS sequence"/>
</dbReference>
<feature type="compositionally biased region" description="Low complexity" evidence="5">
    <location>
        <begin position="132"/>
        <end position="145"/>
    </location>
</feature>